<evidence type="ECO:0000313" key="3">
    <source>
        <dbReference type="EMBL" id="CAF1087993.1"/>
    </source>
</evidence>
<accession>A0A814N873</accession>
<evidence type="ECO:0000313" key="4">
    <source>
        <dbReference type="Proteomes" id="UP000663828"/>
    </source>
</evidence>
<name>A0A814N873_ADIRI</name>
<dbReference type="InterPro" id="IPR028994">
    <property type="entry name" value="Integrin_alpha_N"/>
</dbReference>
<dbReference type="Gene3D" id="2.130.10.130">
    <property type="entry name" value="Integrin alpha, N-terminal"/>
    <property type="match status" value="1"/>
</dbReference>
<dbReference type="SUPFAM" id="SSF69318">
    <property type="entry name" value="Integrin alpha N-terminal domain"/>
    <property type="match status" value="2"/>
</dbReference>
<dbReference type="EMBL" id="CAJNOR010001159">
    <property type="protein sequence ID" value="CAF1087993.1"/>
    <property type="molecule type" value="Genomic_DNA"/>
</dbReference>
<dbReference type="Pfam" id="PF13517">
    <property type="entry name" value="FG-GAP_3"/>
    <property type="match status" value="3"/>
</dbReference>
<keyword evidence="2" id="KW-0472">Membrane</keyword>
<evidence type="ECO:0000256" key="1">
    <source>
        <dbReference type="ARBA" id="ARBA00022729"/>
    </source>
</evidence>
<comment type="caution">
    <text evidence="3">The sequence shown here is derived from an EMBL/GenBank/DDBJ whole genome shotgun (WGS) entry which is preliminary data.</text>
</comment>
<dbReference type="PANTHER" id="PTHR45460:SF2">
    <property type="entry name" value="ALPHA 1,3 GLUCANASE, GH71 FAMILY (EUROFUNG)"/>
    <property type="match status" value="1"/>
</dbReference>
<dbReference type="AlphaFoldDB" id="A0A814N873"/>
<feature type="transmembrane region" description="Helical" evidence="2">
    <location>
        <begin position="43"/>
        <end position="64"/>
    </location>
</feature>
<proteinExistence type="predicted"/>
<organism evidence="3 4">
    <name type="scientific">Adineta ricciae</name>
    <name type="common">Rotifer</name>
    <dbReference type="NCBI Taxonomy" id="249248"/>
    <lineage>
        <taxon>Eukaryota</taxon>
        <taxon>Metazoa</taxon>
        <taxon>Spiralia</taxon>
        <taxon>Gnathifera</taxon>
        <taxon>Rotifera</taxon>
        <taxon>Eurotatoria</taxon>
        <taxon>Bdelloidea</taxon>
        <taxon>Adinetida</taxon>
        <taxon>Adinetidae</taxon>
        <taxon>Adineta</taxon>
    </lineage>
</organism>
<evidence type="ECO:0000256" key="2">
    <source>
        <dbReference type="SAM" id="Phobius"/>
    </source>
</evidence>
<dbReference type="InterPro" id="IPR013517">
    <property type="entry name" value="FG-GAP"/>
</dbReference>
<keyword evidence="2" id="KW-1133">Transmembrane helix</keyword>
<protein>
    <submittedName>
        <fullName evidence="3">Uncharacterized protein</fullName>
    </submittedName>
</protein>
<keyword evidence="4" id="KW-1185">Reference proteome</keyword>
<dbReference type="Proteomes" id="UP000663828">
    <property type="component" value="Unassembled WGS sequence"/>
</dbReference>
<sequence>MSIQSVSRDNLSNSSAFGEFTDITGELTPEQRTENRRRKCERIICWTLIISIIVLITLAPVIYICLVNVTPTTLFSLATTRTTLSMRNLNHCTATSKNVIYYNSSTQLTTMLTADLNEDHKMDIIAGNSIGKGNLLIFFNVGDNQFTKPTIYHTGIQPMFITIGDLNYDDRFDIVLTNNQSKSVQIFFNIGNGKFDKHSIISTSIAIDGITVVDVNQDKKLDIVITNKRTNSVVMIINDDGNMFRHQMTYSIGLNTELLSIVDIDHDGMIDFLLREQIDNVSHVFVRFNAANGSIINQTTYIQNDNIQLLQTVDMNDDDQIDLVSTERSPGVNVYMNSGNGLFNQLVKLSTTSTEDVLSIADINNDEKPDLIISSQITNQISIHMNKINGTFVKQMIIPVTFHPLYTTSIDGNNHNQTELIVLGDRTIELLSINCI</sequence>
<reference evidence="3" key="1">
    <citation type="submission" date="2021-02" db="EMBL/GenBank/DDBJ databases">
        <authorList>
            <person name="Nowell W R."/>
        </authorList>
    </citation>
    <scope>NUCLEOTIDE SEQUENCE</scope>
</reference>
<dbReference type="PANTHER" id="PTHR45460">
    <property type="entry name" value="SIMILAR TO CYSTEINE PROTEINASE"/>
    <property type="match status" value="1"/>
</dbReference>
<keyword evidence="1" id="KW-0732">Signal</keyword>
<gene>
    <name evidence="3" type="ORF">XAT740_LOCUS17681</name>
</gene>
<keyword evidence="2" id="KW-0812">Transmembrane</keyword>